<sequence length="116" mass="12810">MLELDHREYPMIWTGTPAGTCRSRETSARLTALLAFSVTFAIHGSNTPLPLSNTLPTRSNPWQFWGEELIEYATIAGIPLDLKTIFGSSLLTVFIVFDAASCARPFLISLAFDNCL</sequence>
<gene>
    <name evidence="1" type="ORF">PSS4_v1_1160004</name>
</gene>
<accession>A0A0S4UD78</accession>
<dbReference type="EMBL" id="LN899821">
    <property type="protein sequence ID" value="CUV19778.1"/>
    <property type="molecule type" value="Genomic_DNA"/>
</dbReference>
<proteinExistence type="predicted"/>
<evidence type="ECO:0000313" key="1">
    <source>
        <dbReference type="EMBL" id="CUV19778.1"/>
    </source>
</evidence>
<name>A0A0S4UD78_RALSL</name>
<organism evidence="1">
    <name type="scientific">Ralstonia solanacearum</name>
    <name type="common">Pseudomonas solanacearum</name>
    <dbReference type="NCBI Taxonomy" id="305"/>
    <lineage>
        <taxon>Bacteria</taxon>
        <taxon>Pseudomonadati</taxon>
        <taxon>Pseudomonadota</taxon>
        <taxon>Betaproteobacteria</taxon>
        <taxon>Burkholderiales</taxon>
        <taxon>Burkholderiaceae</taxon>
        <taxon>Ralstonia</taxon>
        <taxon>Ralstonia solanacearum species complex</taxon>
    </lineage>
</organism>
<reference evidence="1" key="1">
    <citation type="submission" date="2015-10" db="EMBL/GenBank/DDBJ databases">
        <authorList>
            <person name="Gilbert D.G."/>
        </authorList>
    </citation>
    <scope>NUCLEOTIDE SEQUENCE</scope>
    <source>
        <strain evidence="1">Phyl III-seqv23</strain>
    </source>
</reference>
<dbReference type="AlphaFoldDB" id="A0A0S4UD78"/>
<protein>
    <submittedName>
        <fullName evidence="1">Uncharacterized protein</fullName>
    </submittedName>
</protein>